<keyword evidence="5" id="KW-0732">Signal</keyword>
<name>A0A0B7I2T9_9FLAO</name>
<evidence type="ECO:0000313" key="8">
    <source>
        <dbReference type="Proteomes" id="UP000045051"/>
    </source>
</evidence>
<evidence type="ECO:0000256" key="1">
    <source>
        <dbReference type="ARBA" id="ARBA00010996"/>
    </source>
</evidence>
<keyword evidence="3" id="KW-0479">Metal-binding</keyword>
<accession>A0A0B7I2T9</accession>
<proteinExistence type="inferred from homology"/>
<dbReference type="InterPro" id="IPR013766">
    <property type="entry name" value="Thioredoxin_domain"/>
</dbReference>
<feature type="binding site" evidence="3">
    <location>
        <position position="150"/>
    </location>
    <ligand>
        <name>Cu cation</name>
        <dbReference type="ChEBI" id="CHEBI:23378"/>
    </ligand>
</feature>
<feature type="chain" id="PRO_5002129604" description="Thioredoxin domain-containing protein" evidence="5">
    <location>
        <begin position="19"/>
        <end position="197"/>
    </location>
</feature>
<dbReference type="PROSITE" id="PS51257">
    <property type="entry name" value="PROKAR_LIPOPROTEIN"/>
    <property type="match status" value="1"/>
</dbReference>
<dbReference type="Gene3D" id="3.40.30.10">
    <property type="entry name" value="Glutaredoxin"/>
    <property type="match status" value="1"/>
</dbReference>
<dbReference type="PANTHER" id="PTHR12151:SF25">
    <property type="entry name" value="LINALOOL DEHYDRATASE_ISOMERASE DOMAIN-CONTAINING PROTEIN"/>
    <property type="match status" value="1"/>
</dbReference>
<dbReference type="PANTHER" id="PTHR12151">
    <property type="entry name" value="ELECTRON TRANSPORT PROTIN SCO1/SENC FAMILY MEMBER"/>
    <property type="match status" value="1"/>
</dbReference>
<keyword evidence="4" id="KW-1015">Disulfide bond</keyword>
<feature type="binding site" evidence="3">
    <location>
        <position position="65"/>
    </location>
    <ligand>
        <name>Cu cation</name>
        <dbReference type="ChEBI" id="CHEBI:23378"/>
    </ligand>
</feature>
<comment type="similarity">
    <text evidence="1">Belongs to the SCO1/2 family.</text>
</comment>
<dbReference type="AlphaFoldDB" id="A0A0B7I2T9"/>
<evidence type="ECO:0000256" key="4">
    <source>
        <dbReference type="PIRSR" id="PIRSR603782-2"/>
    </source>
</evidence>
<keyword evidence="8" id="KW-1185">Reference proteome</keyword>
<evidence type="ECO:0000256" key="5">
    <source>
        <dbReference type="SAM" id="SignalP"/>
    </source>
</evidence>
<organism evidence="7 8">
    <name type="scientific">Capnocytophaga canis</name>
    <dbReference type="NCBI Taxonomy" id="1848903"/>
    <lineage>
        <taxon>Bacteria</taxon>
        <taxon>Pseudomonadati</taxon>
        <taxon>Bacteroidota</taxon>
        <taxon>Flavobacteriia</taxon>
        <taxon>Flavobacteriales</taxon>
        <taxon>Flavobacteriaceae</taxon>
        <taxon>Capnocytophaga</taxon>
    </lineage>
</organism>
<feature type="domain" description="Thioredoxin" evidence="6">
    <location>
        <begin position="23"/>
        <end position="190"/>
    </location>
</feature>
<dbReference type="GO" id="GO:0046872">
    <property type="term" value="F:metal ion binding"/>
    <property type="evidence" value="ECO:0007669"/>
    <property type="project" value="UniProtKB-KW"/>
</dbReference>
<keyword evidence="2 3" id="KW-0186">Copper</keyword>
<evidence type="ECO:0000256" key="2">
    <source>
        <dbReference type="ARBA" id="ARBA00023008"/>
    </source>
</evidence>
<evidence type="ECO:0000313" key="7">
    <source>
        <dbReference type="EMBL" id="CEN46251.1"/>
    </source>
</evidence>
<dbReference type="InterPro" id="IPR003782">
    <property type="entry name" value="SCO1/SenC"/>
</dbReference>
<dbReference type="Pfam" id="PF02630">
    <property type="entry name" value="SCO1-SenC"/>
    <property type="match status" value="1"/>
</dbReference>
<feature type="signal peptide" evidence="5">
    <location>
        <begin position="1"/>
        <end position="18"/>
    </location>
</feature>
<sequence length="197" mass="22066">MKKSVLFLLFIVAFGCTSHDSKLVTIGEVPKFSLTNQHNQTVTNDTYKGKVYVAEFFFTSCPSICPIMTKNTVKIQNTFPNEDRLGFASFSINPDFDTPEILKSYADVQGIKSPNWHLLTGEEDTIYDLANEGFNLHAKVDDSAEGGFEHSGLFALIDTNGNIVSRKDANGNPIIYYNGLDQEHIKMLIEDIQFLLQ</sequence>
<evidence type="ECO:0000256" key="3">
    <source>
        <dbReference type="PIRSR" id="PIRSR603782-1"/>
    </source>
</evidence>
<dbReference type="EMBL" id="CDOI01000144">
    <property type="protein sequence ID" value="CEN46251.1"/>
    <property type="molecule type" value="Genomic_DNA"/>
</dbReference>
<feature type="binding site" evidence="3">
    <location>
        <position position="61"/>
    </location>
    <ligand>
        <name>Cu cation</name>
        <dbReference type="ChEBI" id="CHEBI:23378"/>
    </ligand>
</feature>
<dbReference type="CDD" id="cd02968">
    <property type="entry name" value="SCO"/>
    <property type="match status" value="1"/>
</dbReference>
<reference evidence="7 8" key="1">
    <citation type="submission" date="2015-01" db="EMBL/GenBank/DDBJ databases">
        <authorList>
            <person name="Xiang T."/>
            <person name="Song Y."/>
            <person name="Huang L."/>
            <person name="Wang B."/>
            <person name="Wu P."/>
        </authorList>
    </citation>
    <scope>NUCLEOTIDE SEQUENCE [LARGE SCALE GENOMIC DNA]</scope>
    <source>
        <strain evidence="7 8">CcD38</strain>
    </source>
</reference>
<dbReference type="SUPFAM" id="SSF52833">
    <property type="entry name" value="Thioredoxin-like"/>
    <property type="match status" value="1"/>
</dbReference>
<dbReference type="InterPro" id="IPR036249">
    <property type="entry name" value="Thioredoxin-like_sf"/>
</dbReference>
<gene>
    <name evidence="7" type="ORF">CCAND38_330009</name>
</gene>
<protein>
    <recommendedName>
        <fullName evidence="6">Thioredoxin domain-containing protein</fullName>
    </recommendedName>
</protein>
<dbReference type="PROSITE" id="PS51352">
    <property type="entry name" value="THIOREDOXIN_2"/>
    <property type="match status" value="1"/>
</dbReference>
<evidence type="ECO:0000259" key="6">
    <source>
        <dbReference type="PROSITE" id="PS51352"/>
    </source>
</evidence>
<dbReference type="RefSeq" id="WP_042344269.1">
    <property type="nucleotide sequence ID" value="NZ_CDOI01000144.1"/>
</dbReference>
<feature type="disulfide bond" description="Redox-active" evidence="4">
    <location>
        <begin position="61"/>
        <end position="65"/>
    </location>
</feature>
<dbReference type="Proteomes" id="UP000045051">
    <property type="component" value="Unassembled WGS sequence"/>
</dbReference>